<proteinExistence type="predicted"/>
<organism evidence="1 2">
    <name type="scientific">Mucilaginibacter pedocola</name>
    <dbReference type="NCBI Taxonomy" id="1792845"/>
    <lineage>
        <taxon>Bacteria</taxon>
        <taxon>Pseudomonadati</taxon>
        <taxon>Bacteroidota</taxon>
        <taxon>Sphingobacteriia</taxon>
        <taxon>Sphingobacteriales</taxon>
        <taxon>Sphingobacteriaceae</taxon>
        <taxon>Mucilaginibacter</taxon>
    </lineage>
</organism>
<keyword evidence="2" id="KW-1185">Reference proteome</keyword>
<evidence type="ECO:0000313" key="1">
    <source>
        <dbReference type="EMBL" id="OOQ56591.1"/>
    </source>
</evidence>
<dbReference type="OrthoDB" id="792585at2"/>
<protein>
    <submittedName>
        <fullName evidence="1">Uncharacterized protein</fullName>
    </submittedName>
</protein>
<dbReference type="EMBL" id="MBTF01000039">
    <property type="protein sequence ID" value="OOQ56591.1"/>
    <property type="molecule type" value="Genomic_DNA"/>
</dbReference>
<accession>A0A1S9P6M0</accession>
<gene>
    <name evidence="1" type="ORF">BC343_19355</name>
</gene>
<name>A0A1S9P6M0_9SPHI</name>
<dbReference type="RefSeq" id="WP_078351554.1">
    <property type="nucleotide sequence ID" value="NZ_MBTF01000039.1"/>
</dbReference>
<dbReference type="AlphaFoldDB" id="A0A1S9P6M0"/>
<reference evidence="1 2" key="1">
    <citation type="submission" date="2016-07" db="EMBL/GenBank/DDBJ databases">
        <title>Genomic analysis of zinc-resistant bacterium Mucilaginibacter pedocola TBZ30.</title>
        <authorList>
            <person name="Huang J."/>
            <person name="Tang J."/>
        </authorList>
    </citation>
    <scope>NUCLEOTIDE SEQUENCE [LARGE SCALE GENOMIC DNA]</scope>
    <source>
        <strain evidence="1 2">TBZ30</strain>
    </source>
</reference>
<evidence type="ECO:0000313" key="2">
    <source>
        <dbReference type="Proteomes" id="UP000189739"/>
    </source>
</evidence>
<comment type="caution">
    <text evidence="1">The sequence shown here is derived from an EMBL/GenBank/DDBJ whole genome shotgun (WGS) entry which is preliminary data.</text>
</comment>
<sequence>MIYRTGFALNDNGLERYIQVETILAFYEQQFISTGKHLLFEDEMFIGNATLDNDNYTLRGFENFDDAAKAGIELFLRELTVPHQQELMSAFGFGIQSADELIFCEVILKDKSTYTVWMNGSQVAELTQDSKCKWHQLTGEKLRPSVFREITERVEGYYDQL</sequence>
<dbReference type="Proteomes" id="UP000189739">
    <property type="component" value="Unassembled WGS sequence"/>
</dbReference>